<reference evidence="1" key="1">
    <citation type="submission" date="2020-04" db="EMBL/GenBank/DDBJ databases">
        <title>Hybrid Assembly of Korean Phytophthora infestans isolates.</title>
        <authorList>
            <person name="Prokchorchik M."/>
            <person name="Lee Y."/>
            <person name="Seo J."/>
            <person name="Cho J.-H."/>
            <person name="Park Y.-E."/>
            <person name="Jang D.-C."/>
            <person name="Im J.-S."/>
            <person name="Choi J.-G."/>
            <person name="Park H.-J."/>
            <person name="Lee G.-B."/>
            <person name="Lee Y.-G."/>
            <person name="Hong S.-Y."/>
            <person name="Cho K."/>
            <person name="Sohn K.H."/>
        </authorList>
    </citation>
    <scope>NUCLEOTIDE SEQUENCE</scope>
    <source>
        <strain evidence="1">KR_1_A1</strain>
    </source>
</reference>
<dbReference type="Proteomes" id="UP000602510">
    <property type="component" value="Unassembled WGS sequence"/>
</dbReference>
<dbReference type="AlphaFoldDB" id="A0A833TEM6"/>
<dbReference type="EMBL" id="WSZM01000107">
    <property type="protein sequence ID" value="KAF4042055.1"/>
    <property type="molecule type" value="Genomic_DNA"/>
</dbReference>
<evidence type="ECO:0000313" key="1">
    <source>
        <dbReference type="EMBL" id="KAF4042055.1"/>
    </source>
</evidence>
<proteinExistence type="predicted"/>
<accession>A0A833TEM6</accession>
<keyword evidence="2" id="KW-1185">Reference proteome</keyword>
<comment type="caution">
    <text evidence="1">The sequence shown here is derived from an EMBL/GenBank/DDBJ whole genome shotgun (WGS) entry which is preliminary data.</text>
</comment>
<name>A0A833TEM6_PHYIN</name>
<protein>
    <submittedName>
        <fullName evidence="1">Uncharacterized protein</fullName>
    </submittedName>
</protein>
<gene>
    <name evidence="1" type="ORF">GN244_ATG05712</name>
</gene>
<sequence length="77" mass="8382">MENRQHLLGPVSSGLVGNVRQVPCATTSRSSLLIVNAWSNEFTSPVIFHGLTRTAPFRTQQQAENSLNITTPGDFQG</sequence>
<evidence type="ECO:0000313" key="2">
    <source>
        <dbReference type="Proteomes" id="UP000602510"/>
    </source>
</evidence>
<organism evidence="1 2">
    <name type="scientific">Phytophthora infestans</name>
    <name type="common">Potato late blight agent</name>
    <name type="synonym">Botrytis infestans</name>
    <dbReference type="NCBI Taxonomy" id="4787"/>
    <lineage>
        <taxon>Eukaryota</taxon>
        <taxon>Sar</taxon>
        <taxon>Stramenopiles</taxon>
        <taxon>Oomycota</taxon>
        <taxon>Peronosporomycetes</taxon>
        <taxon>Peronosporales</taxon>
        <taxon>Peronosporaceae</taxon>
        <taxon>Phytophthora</taxon>
    </lineage>
</organism>